<dbReference type="RefSeq" id="YP_009873952.1">
    <property type="nucleotide sequence ID" value="NC_049340.1"/>
</dbReference>
<accession>A0A5S9ER38</accession>
<evidence type="ECO:0000313" key="1">
    <source>
        <dbReference type="EMBL" id="BBI90660.1"/>
    </source>
</evidence>
<dbReference type="EMBL" id="AP019524">
    <property type="protein sequence ID" value="BBI90660.1"/>
    <property type="molecule type" value="Genomic_DNA"/>
</dbReference>
<reference evidence="1 2" key="1">
    <citation type="journal article" date="2019" name="Arch. Virol.">
        <title>A novel jumbo Tenacibaculum maritimum lytic phage with head-fiber-like appendages.</title>
        <authorList>
            <person name="Kawato Y."/>
            <person name="Istiqomah I."/>
            <person name="Gaafar A.Y."/>
            <person name="Hanaoka M."/>
            <person name="Ishimaru K."/>
            <person name="Yasuike M."/>
            <person name="Nishiki I."/>
            <person name="Nakamura Y."/>
            <person name="Fujiwara A."/>
            <person name="Nakai T."/>
        </authorList>
    </citation>
    <scope>NUCLEOTIDE SEQUENCE [LARGE SCALE GENOMIC DNA]</scope>
    <source>
        <strain evidence="1 2">PTm1</strain>
    </source>
</reference>
<name>A0A5S9ER38_9CAUD</name>
<dbReference type="GeneID" id="55803073"/>
<keyword evidence="2" id="KW-1185">Reference proteome</keyword>
<organism evidence="1 2">
    <name type="scientific">Tenacibaculum phage PTm1</name>
    <dbReference type="NCBI Taxonomy" id="2547425"/>
    <lineage>
        <taxon>Viruses</taxon>
        <taxon>Duplodnaviria</taxon>
        <taxon>Heunggongvirae</taxon>
        <taxon>Uroviricota</taxon>
        <taxon>Caudoviricetes</taxon>
        <taxon>Shirahamavirus</taxon>
        <taxon>Shirahamavirus PTm1</taxon>
    </lineage>
</organism>
<dbReference type="Proteomes" id="UP000422648">
    <property type="component" value="Segment"/>
</dbReference>
<proteinExistence type="predicted"/>
<evidence type="ECO:0000313" key="2">
    <source>
        <dbReference type="Proteomes" id="UP000422648"/>
    </source>
</evidence>
<dbReference type="KEGG" id="vg:55803073"/>
<sequence>MNKQEVKAELRSIVGIQLIVGTYSLTVDKVADKRVTITENINGFEFTHSKLDIISAKAYIEYKKRLNQELTNKALDVEKHHASAEYRTQLDSLAEIKQEFLFNVIDLIESNENNTHNILFNTPSEIDFEWSSGERITIKVRDNEDRPFITLSKIKNTPLTKEDTFPCITFGSLLKLNNTVGEEFTSSDTQDFHEVCLRYKEASKQLVKYTRVNNIETIPFGYTNSDIIEWFSDANDSDFFSIPLSTFEDRIRFIRVTRVNRVKTLIEVVSTTNESEIIEYETGINKFSGNFTDNIDFLRKLKNTLA</sequence>
<protein>
    <submittedName>
        <fullName evidence="1">Uncharacterized protein</fullName>
    </submittedName>
</protein>